<evidence type="ECO:0000256" key="2">
    <source>
        <dbReference type="ARBA" id="ARBA00022448"/>
    </source>
</evidence>
<feature type="transmembrane region" description="Helical" evidence="6">
    <location>
        <begin position="181"/>
        <end position="202"/>
    </location>
</feature>
<dbReference type="PANTHER" id="PTHR45649:SF14">
    <property type="entry name" value="GABA PERMEASE"/>
    <property type="match status" value="1"/>
</dbReference>
<keyword evidence="5 6" id="KW-0472">Membrane</keyword>
<protein>
    <submittedName>
        <fullName evidence="7">HNM1-choline permease</fullName>
    </submittedName>
</protein>
<dbReference type="EMBL" id="JAAQPE010000446">
    <property type="protein sequence ID" value="KAF5662828.1"/>
    <property type="molecule type" value="Genomic_DNA"/>
</dbReference>
<accession>A0A8H5T4G8</accession>
<feature type="transmembrane region" description="Helical" evidence="6">
    <location>
        <begin position="154"/>
        <end position="174"/>
    </location>
</feature>
<dbReference type="PANTHER" id="PTHR45649">
    <property type="entry name" value="AMINO-ACID PERMEASE BAT1"/>
    <property type="match status" value="1"/>
</dbReference>
<proteinExistence type="predicted"/>
<dbReference type="GO" id="GO:0022857">
    <property type="term" value="F:transmembrane transporter activity"/>
    <property type="evidence" value="ECO:0007669"/>
    <property type="project" value="InterPro"/>
</dbReference>
<evidence type="ECO:0000313" key="8">
    <source>
        <dbReference type="Proteomes" id="UP000572754"/>
    </source>
</evidence>
<evidence type="ECO:0000313" key="7">
    <source>
        <dbReference type="EMBL" id="KAF5662828.1"/>
    </source>
</evidence>
<reference evidence="8" key="1">
    <citation type="journal article" date="2020" name="BMC Genomics">
        <title>Correction to: Identification and distribution of gene clusters required for synthesis of sphingolipid metabolism inhibitors in diverse species of the filamentous fungus Fusarium.</title>
        <authorList>
            <person name="Kim H.S."/>
            <person name="Lohmar J.M."/>
            <person name="Busman M."/>
            <person name="Brown D.W."/>
            <person name="Naumann T.A."/>
            <person name="Divon H.H."/>
            <person name="Lysoe E."/>
            <person name="Uhlig S."/>
            <person name="Proctor R.H."/>
        </authorList>
    </citation>
    <scope>NUCLEOTIDE SEQUENCE [LARGE SCALE GENOMIC DNA]</scope>
    <source>
        <strain evidence="8">NRRL 25331</strain>
    </source>
</reference>
<feature type="transmembrane region" description="Helical" evidence="6">
    <location>
        <begin position="243"/>
        <end position="263"/>
    </location>
</feature>
<feature type="transmembrane region" description="Helical" evidence="6">
    <location>
        <begin position="275"/>
        <end position="294"/>
    </location>
</feature>
<feature type="transmembrane region" description="Helical" evidence="6">
    <location>
        <begin position="118"/>
        <end position="142"/>
    </location>
</feature>
<gene>
    <name evidence="7" type="ORF">FCIRC_11396</name>
</gene>
<sequence>MESSTKDSGISEKMDLLLERPHSRADAERVVTKNTDAVELAHLGHKDELQRRFSLPSLLGLCLCLMGTWEACSASIAAALTSGDPPCLWYNFTTCSRLGTDKTEDTFRKTASWLTGRISIGGQVVLLASAGFYSSFMVQGLISLSNPSYQAERWHATLIYIGILIYCAMLNVIGEKVLPTANFISGALHILGFLAVLIALGVTSKKNTSGYVFTTTFNNTNWSDGVAWIVGMICYLLGKVLGIFLNVAAIIWMVVSIIFSLFPSSLPVTLENMNYSVAVMSGWIILGAVHFAFVGRKKFKMPVVAANVVEGMHEK</sequence>
<evidence type="ECO:0000256" key="3">
    <source>
        <dbReference type="ARBA" id="ARBA00022692"/>
    </source>
</evidence>
<dbReference type="AlphaFoldDB" id="A0A8H5T4G8"/>
<keyword evidence="3 6" id="KW-0812">Transmembrane</keyword>
<evidence type="ECO:0000256" key="6">
    <source>
        <dbReference type="SAM" id="Phobius"/>
    </source>
</evidence>
<organism evidence="7 8">
    <name type="scientific">Fusarium circinatum</name>
    <name type="common">Pitch canker fungus</name>
    <name type="synonym">Gibberella circinata</name>
    <dbReference type="NCBI Taxonomy" id="48490"/>
    <lineage>
        <taxon>Eukaryota</taxon>
        <taxon>Fungi</taxon>
        <taxon>Dikarya</taxon>
        <taxon>Ascomycota</taxon>
        <taxon>Pezizomycotina</taxon>
        <taxon>Sordariomycetes</taxon>
        <taxon>Hypocreomycetidae</taxon>
        <taxon>Hypocreales</taxon>
        <taxon>Nectriaceae</taxon>
        <taxon>Fusarium</taxon>
        <taxon>Fusarium fujikuroi species complex</taxon>
    </lineage>
</organism>
<evidence type="ECO:0000256" key="4">
    <source>
        <dbReference type="ARBA" id="ARBA00022989"/>
    </source>
</evidence>
<dbReference type="InterPro" id="IPR002293">
    <property type="entry name" value="AA/rel_permease1"/>
</dbReference>
<comment type="caution">
    <text evidence="7">The sequence shown here is derived from an EMBL/GenBank/DDBJ whole genome shotgun (WGS) entry which is preliminary data.</text>
</comment>
<dbReference type="Gene3D" id="1.20.1740.10">
    <property type="entry name" value="Amino acid/polyamine transporter I"/>
    <property type="match status" value="1"/>
</dbReference>
<reference evidence="7 8" key="2">
    <citation type="submission" date="2020-05" db="EMBL/GenBank/DDBJ databases">
        <title>Identification and distribution of gene clusters putatively required for synthesis of sphingolipid metabolism inhibitors in phylogenetically diverse species of the filamentous fungus Fusarium.</title>
        <authorList>
            <person name="Kim H.-S."/>
            <person name="Busman M."/>
            <person name="Brown D.W."/>
            <person name="Divon H."/>
            <person name="Uhlig S."/>
            <person name="Proctor R.H."/>
        </authorList>
    </citation>
    <scope>NUCLEOTIDE SEQUENCE [LARGE SCALE GENOMIC DNA]</scope>
    <source>
        <strain evidence="7 8">NRRL 25331</strain>
    </source>
</reference>
<evidence type="ECO:0000256" key="5">
    <source>
        <dbReference type="ARBA" id="ARBA00023136"/>
    </source>
</evidence>
<comment type="subcellular location">
    <subcellularLocation>
        <location evidence="1">Membrane</location>
        <topology evidence="1">Multi-pass membrane protein</topology>
    </subcellularLocation>
</comment>
<dbReference type="Proteomes" id="UP000572754">
    <property type="component" value="Unassembled WGS sequence"/>
</dbReference>
<dbReference type="Pfam" id="PF13520">
    <property type="entry name" value="AA_permease_2"/>
    <property type="match status" value="1"/>
</dbReference>
<evidence type="ECO:0000256" key="1">
    <source>
        <dbReference type="ARBA" id="ARBA00004141"/>
    </source>
</evidence>
<keyword evidence="4 6" id="KW-1133">Transmembrane helix</keyword>
<dbReference type="GO" id="GO:0016020">
    <property type="term" value="C:membrane"/>
    <property type="evidence" value="ECO:0007669"/>
    <property type="project" value="UniProtKB-SubCell"/>
</dbReference>
<name>A0A8H5T4G8_FUSCI</name>
<keyword evidence="8" id="KW-1185">Reference proteome</keyword>
<keyword evidence="2" id="KW-0813">Transport</keyword>